<evidence type="ECO:0000259" key="2">
    <source>
        <dbReference type="SMART" id="SM00355"/>
    </source>
</evidence>
<dbReference type="InterPro" id="IPR002182">
    <property type="entry name" value="NB-ARC"/>
</dbReference>
<dbReference type="InterPro" id="IPR027417">
    <property type="entry name" value="P-loop_NTPase"/>
</dbReference>
<feature type="domain" description="C2H2-type" evidence="2">
    <location>
        <begin position="421"/>
        <end position="449"/>
    </location>
</feature>
<dbReference type="PANTHER" id="PTHR35391">
    <property type="entry name" value="C2H2-TYPE DOMAIN-CONTAINING PROTEIN-RELATED"/>
    <property type="match status" value="1"/>
</dbReference>
<dbReference type="SUPFAM" id="SSF52540">
    <property type="entry name" value="P-loop containing nucleoside triphosphate hydrolases"/>
    <property type="match status" value="1"/>
</dbReference>
<dbReference type="AlphaFoldDB" id="A0A6A5JV41"/>
<feature type="region of interest" description="Disordered" evidence="1">
    <location>
        <begin position="269"/>
        <end position="298"/>
    </location>
</feature>
<feature type="region of interest" description="Disordered" evidence="1">
    <location>
        <begin position="936"/>
        <end position="972"/>
    </location>
</feature>
<evidence type="ECO:0000256" key="1">
    <source>
        <dbReference type="SAM" id="MobiDB-lite"/>
    </source>
</evidence>
<dbReference type="Pfam" id="PF00931">
    <property type="entry name" value="NB-ARC"/>
    <property type="match status" value="1"/>
</dbReference>
<feature type="domain" description="C2H2-type" evidence="2">
    <location>
        <begin position="505"/>
        <end position="532"/>
    </location>
</feature>
<dbReference type="SUPFAM" id="SSF48452">
    <property type="entry name" value="TPR-like"/>
    <property type="match status" value="1"/>
</dbReference>
<dbReference type="PANTHER" id="PTHR35391:SF5">
    <property type="entry name" value="DUF6590 DOMAIN-CONTAINING PROTEIN"/>
    <property type="match status" value="1"/>
</dbReference>
<feature type="region of interest" description="Disordered" evidence="1">
    <location>
        <begin position="303"/>
        <end position="322"/>
    </location>
</feature>
<name>A0A6A5JV41_9PLEO</name>
<evidence type="ECO:0000313" key="3">
    <source>
        <dbReference type="EMBL" id="KAF1828138.1"/>
    </source>
</evidence>
<reference evidence="3" key="1">
    <citation type="submission" date="2020-01" db="EMBL/GenBank/DDBJ databases">
        <authorList>
            <consortium name="DOE Joint Genome Institute"/>
            <person name="Haridas S."/>
            <person name="Albert R."/>
            <person name="Binder M."/>
            <person name="Bloem J."/>
            <person name="Labutti K."/>
            <person name="Salamov A."/>
            <person name="Andreopoulos B."/>
            <person name="Baker S.E."/>
            <person name="Barry K."/>
            <person name="Bills G."/>
            <person name="Bluhm B.H."/>
            <person name="Cannon C."/>
            <person name="Castanera R."/>
            <person name="Culley D.E."/>
            <person name="Daum C."/>
            <person name="Ezra D."/>
            <person name="Gonzalez J.B."/>
            <person name="Henrissat B."/>
            <person name="Kuo A."/>
            <person name="Liang C."/>
            <person name="Lipzen A."/>
            <person name="Lutzoni F."/>
            <person name="Magnuson J."/>
            <person name="Mondo S."/>
            <person name="Nolan M."/>
            <person name="Ohm R."/>
            <person name="Pangilinan J."/>
            <person name="Park H.-J."/>
            <person name="Ramirez L."/>
            <person name="Alfaro M."/>
            <person name="Sun H."/>
            <person name="Tritt A."/>
            <person name="Yoshinaga Y."/>
            <person name="Zwiers L.-H."/>
            <person name="Turgeon B.G."/>
            <person name="Goodwin S.B."/>
            <person name="Spatafora J.W."/>
            <person name="Crous P.W."/>
            <person name="Grigoriev I.V."/>
        </authorList>
    </citation>
    <scope>NUCLEOTIDE SEQUENCE</scope>
    <source>
        <strain evidence="3">P77</strain>
    </source>
</reference>
<dbReference type="SMART" id="SM00355">
    <property type="entry name" value="ZnF_C2H2"/>
    <property type="match status" value="3"/>
</dbReference>
<dbReference type="GO" id="GO:0043531">
    <property type="term" value="F:ADP binding"/>
    <property type="evidence" value="ECO:0007669"/>
    <property type="project" value="InterPro"/>
</dbReference>
<feature type="non-terminal residue" evidence="3">
    <location>
        <position position="1161"/>
    </location>
</feature>
<keyword evidence="4" id="KW-1185">Reference proteome</keyword>
<proteinExistence type="predicted"/>
<dbReference type="OrthoDB" id="20872at2759"/>
<dbReference type="Gene3D" id="1.25.40.10">
    <property type="entry name" value="Tetratricopeptide repeat domain"/>
    <property type="match status" value="1"/>
</dbReference>
<organism evidence="3 4">
    <name type="scientific">Decorospora gaudefroyi</name>
    <dbReference type="NCBI Taxonomy" id="184978"/>
    <lineage>
        <taxon>Eukaryota</taxon>
        <taxon>Fungi</taxon>
        <taxon>Dikarya</taxon>
        <taxon>Ascomycota</taxon>
        <taxon>Pezizomycotina</taxon>
        <taxon>Dothideomycetes</taxon>
        <taxon>Pleosporomycetidae</taxon>
        <taxon>Pleosporales</taxon>
        <taxon>Pleosporineae</taxon>
        <taxon>Pleosporaceae</taxon>
        <taxon>Decorospora</taxon>
    </lineage>
</organism>
<gene>
    <name evidence="3" type="ORF">BDW02DRAFT_603717</name>
</gene>
<dbReference type="Gene3D" id="3.40.50.300">
    <property type="entry name" value="P-loop containing nucleotide triphosphate hydrolases"/>
    <property type="match status" value="1"/>
</dbReference>
<sequence length="1161" mass="130670">MASASFHLQKGPDITTIAGATIACREGLERCMTIESLKRQGWAENRLADFNVWDSGLGACSNRRASLEDRLALKPQVRAAVLNLLVLYKHSIDICIDFGLLHDERGNFNFGGELSNDTSVDDSEHISTGLTNDEELTIDDATLPEAIENADLVLNDLARLAVLIRKAGTTSRLYKADKTFDPRAQKHKELRDHLYQLLLAQPSLLEGRRHEHWDNIDPSLVGISSEEKNAYWARVDQDTIEFLHDDRAITEVQTRLVVANLRRSHRFAYSQRHGRKLESSSQQPNISANTNEQSKIGSSIETPLAKWDMPSGPKTNGSIQGDPLYGAQSVTLDYAAKTMADTVASDVDTIIIANIAKLPTPSQQAVTEISTTGSRLRYPKPPRCKEGAALFNCPCCCVPLPIIFADPRRWRKHLKEDILPYTCVLPNCPHPDTTFAEKTAWMEHMFNDHVVSTSWECDICGNTETFPCESVFVTHLTDIHLGAIPADQMELFVEMGLKQTVEEISSCPLCSWAQDAEGVVSNDQLLEHVAEHIHSFALRSLPWAPDKNEENQATFKHAFEKVEEWFAKCYPDAETFGYKPSPRAMESKKDPDDYFHTHEYFAESSRESSLAPTLSSIRTDDDEYDESHVTPAAPSILIPFARDADFVERGTTLDQVDRICAAPDARAALVGLGGVGKSQLAIEHAYRTHKQSPETWVFWVHASNAARFKQSFRDIANRVKIAGRQSPQANIFQLVHDWLCDCKQDWLIVLDNVDDARFLLITQATDSKTVSRPLHEYIPHCERGSILVTTRNKEAARKLVEQRDIICVEPMNKAEGRALFEKKLEAHKDNSNIADLAAALEYMPLAIVQAAAYILQRAPRCSVAKYLDEYRKSERKQISLLNRDGAVLRRDREAKNSILVTWQISFEYIQQIRSSAADLLSLMSFFDRQGIPEDLLRPRTERQEEQTNQTEKVRDDGDSDSEDDTSQSSVGDEQFEDDIIVLRNFCFISVDTSGTSFEMHALVQLATRMWLETNSKLEQWKEQFVSNLFSAFPTGRYENWAACQVLYAHAKAAVGQQPRDESSIAEWATVLYCAAWFAQRIGDIADAEMLATKAMEARTKVLGQEHEDTLWSVAMIGLAYKLRGRWNEAEKLEVQVVETRKKKLGADHPDTLTSMANLAAT</sequence>
<protein>
    <recommendedName>
        <fullName evidence="2">C2H2-type domain-containing protein</fullName>
    </recommendedName>
</protein>
<feature type="compositionally biased region" description="Basic and acidic residues" evidence="1">
    <location>
        <begin position="936"/>
        <end position="956"/>
    </location>
</feature>
<dbReference type="InterPro" id="IPR013087">
    <property type="entry name" value="Znf_C2H2_type"/>
</dbReference>
<dbReference type="Pfam" id="PF13374">
    <property type="entry name" value="TPR_10"/>
    <property type="match status" value="2"/>
</dbReference>
<dbReference type="Proteomes" id="UP000800040">
    <property type="component" value="Unassembled WGS sequence"/>
</dbReference>
<feature type="domain" description="C2H2-type" evidence="2">
    <location>
        <begin position="455"/>
        <end position="480"/>
    </location>
</feature>
<dbReference type="EMBL" id="ML975657">
    <property type="protein sequence ID" value="KAF1828138.1"/>
    <property type="molecule type" value="Genomic_DNA"/>
</dbReference>
<dbReference type="InterPro" id="IPR011990">
    <property type="entry name" value="TPR-like_helical_dom_sf"/>
</dbReference>
<accession>A0A6A5JV41</accession>
<evidence type="ECO:0000313" key="4">
    <source>
        <dbReference type="Proteomes" id="UP000800040"/>
    </source>
</evidence>
<feature type="compositionally biased region" description="Polar residues" evidence="1">
    <location>
        <begin position="279"/>
        <end position="298"/>
    </location>
</feature>